<accession>A0A1H2SUG0</accession>
<dbReference type="InterPro" id="IPR005546">
    <property type="entry name" value="Autotransporte_beta"/>
</dbReference>
<evidence type="ECO:0000259" key="3">
    <source>
        <dbReference type="PROSITE" id="PS51208"/>
    </source>
</evidence>
<feature type="signal peptide" evidence="1">
    <location>
        <begin position="1"/>
        <end position="28"/>
    </location>
</feature>
<dbReference type="InterPro" id="IPR019956">
    <property type="entry name" value="Ubiquitin_dom"/>
</dbReference>
<reference evidence="5" key="1">
    <citation type="submission" date="2016-10" db="EMBL/GenBank/DDBJ databases">
        <authorList>
            <person name="Varghese N."/>
            <person name="Submissions S."/>
        </authorList>
    </citation>
    <scope>NUCLEOTIDE SEQUENCE [LARGE SCALE GENOMIC DNA]</scope>
    <source>
        <strain evidence="5">NRRL B-59562</strain>
    </source>
</reference>
<dbReference type="Pfam" id="PF00240">
    <property type="entry name" value="ubiquitin"/>
    <property type="match status" value="1"/>
</dbReference>
<evidence type="ECO:0000313" key="4">
    <source>
        <dbReference type="EMBL" id="SDW34674.1"/>
    </source>
</evidence>
<dbReference type="InterPro" id="IPR036709">
    <property type="entry name" value="Autotransporte_beta_dom_sf"/>
</dbReference>
<dbReference type="FunFam" id="3.10.20.90:FF:000005">
    <property type="entry name" value="Polyubiquitin 11"/>
    <property type="match status" value="1"/>
</dbReference>
<dbReference type="CDD" id="cd01803">
    <property type="entry name" value="Ubl_ubiquitin"/>
    <property type="match status" value="1"/>
</dbReference>
<proteinExistence type="predicted"/>
<dbReference type="PROSITE" id="PS50053">
    <property type="entry name" value="UBIQUITIN_2"/>
    <property type="match status" value="1"/>
</dbReference>
<sequence length="415" mass="45253">MPHVLKRSLSLRALLMVLVCGLATPAFAMQIFVKTLTGKTIALEVEPSDSIENIKEKIQEKEGIAPEQQRLIFAGKQLEDGRTLTDYNIQKESTLHLVQVQVQVQPSGLDGLRRQASGVSSLAIDSAVLVLSGNHGHPLDMRVAPGKQNCAWLAGDWGGDDLSGTGDTSGAAEVGGCQRLTESGAQLGLAVGKTRAQDGHAGPGSVKQRGEYLLLEFIAPVAAVSPNLWSTLTAYYNHGEADTRREYSTLLGAETSSADPKVDTWALRARLDWERLWQPMGVELSPYADLNYVQARVSSYDEKGGSQAMSLATREQAVSEMRLGLNARYPLADHLELLAGFEGVRRVQDDADDIDAYWGAQRFSLQQASDDRAWVRAQLGAAWRMQENRVALLFNATSEGQQPARWVAMSWTGSF</sequence>
<evidence type="ECO:0000256" key="1">
    <source>
        <dbReference type="SAM" id="SignalP"/>
    </source>
</evidence>
<dbReference type="Gene3D" id="2.40.128.130">
    <property type="entry name" value="Autotransporter beta-domain"/>
    <property type="match status" value="1"/>
</dbReference>
<dbReference type="InterPro" id="IPR019954">
    <property type="entry name" value="Ubiquitin_CS"/>
</dbReference>
<dbReference type="PROSITE" id="PS00299">
    <property type="entry name" value="UBIQUITIN_1"/>
    <property type="match status" value="1"/>
</dbReference>
<name>A0A1H2SUG0_9PSED</name>
<dbReference type="InterPro" id="IPR000626">
    <property type="entry name" value="Ubiquitin-like_dom"/>
</dbReference>
<dbReference type="AlphaFoldDB" id="A0A1H2SUG0"/>
<protein>
    <submittedName>
        <fullName evidence="4">Ubiquitin</fullName>
    </submittedName>
</protein>
<keyword evidence="5" id="KW-1185">Reference proteome</keyword>
<dbReference type="InterPro" id="IPR029071">
    <property type="entry name" value="Ubiquitin-like_domsf"/>
</dbReference>
<dbReference type="RefSeq" id="WP_090224716.1">
    <property type="nucleotide sequence ID" value="NZ_FNNU01000001.1"/>
</dbReference>
<keyword evidence="1" id="KW-0732">Signal</keyword>
<feature type="chain" id="PRO_5017278851" evidence="1">
    <location>
        <begin position="29"/>
        <end position="415"/>
    </location>
</feature>
<organism evidence="4 5">
    <name type="scientific">Pseudomonas kuykendallii</name>
    <dbReference type="NCBI Taxonomy" id="1007099"/>
    <lineage>
        <taxon>Bacteria</taxon>
        <taxon>Pseudomonadati</taxon>
        <taxon>Pseudomonadota</taxon>
        <taxon>Gammaproteobacteria</taxon>
        <taxon>Pseudomonadales</taxon>
        <taxon>Pseudomonadaceae</taxon>
        <taxon>Pseudomonas</taxon>
    </lineage>
</organism>
<dbReference type="EMBL" id="FNNU01000001">
    <property type="protein sequence ID" value="SDW34674.1"/>
    <property type="molecule type" value="Genomic_DNA"/>
</dbReference>
<dbReference type="Gene3D" id="3.10.20.90">
    <property type="entry name" value="Phosphatidylinositol 3-kinase Catalytic Subunit, Chain A, domain 1"/>
    <property type="match status" value="1"/>
</dbReference>
<evidence type="ECO:0000313" key="5">
    <source>
        <dbReference type="Proteomes" id="UP000243778"/>
    </source>
</evidence>
<dbReference type="SMART" id="SM00213">
    <property type="entry name" value="UBQ"/>
    <property type="match status" value="1"/>
</dbReference>
<gene>
    <name evidence="4" type="ORF">SAMN05216287_0752</name>
</gene>
<dbReference type="STRING" id="1007099.SAMN05216287_0752"/>
<dbReference type="PANTHER" id="PTHR10666">
    <property type="entry name" value="UBIQUITIN"/>
    <property type="match status" value="1"/>
</dbReference>
<feature type="domain" description="Autotransporter" evidence="3">
    <location>
        <begin position="144"/>
        <end position="415"/>
    </location>
</feature>
<dbReference type="OrthoDB" id="6064834at2"/>
<dbReference type="InterPro" id="IPR050158">
    <property type="entry name" value="Ubiquitin_ubiquitin-like"/>
</dbReference>
<feature type="domain" description="Ubiquitin-like" evidence="2">
    <location>
        <begin position="29"/>
        <end position="98"/>
    </location>
</feature>
<dbReference type="SUPFAM" id="SSF103515">
    <property type="entry name" value="Autotransporter"/>
    <property type="match status" value="1"/>
</dbReference>
<dbReference type="SMART" id="SM00869">
    <property type="entry name" value="Autotransporter"/>
    <property type="match status" value="1"/>
</dbReference>
<dbReference type="SUPFAM" id="SSF54236">
    <property type="entry name" value="Ubiquitin-like"/>
    <property type="match status" value="1"/>
</dbReference>
<dbReference type="PRINTS" id="PR00348">
    <property type="entry name" value="UBIQUITIN"/>
</dbReference>
<dbReference type="Pfam" id="PF03797">
    <property type="entry name" value="Autotransporter"/>
    <property type="match status" value="1"/>
</dbReference>
<evidence type="ECO:0000259" key="2">
    <source>
        <dbReference type="PROSITE" id="PS50053"/>
    </source>
</evidence>
<dbReference type="Proteomes" id="UP000243778">
    <property type="component" value="Unassembled WGS sequence"/>
</dbReference>
<dbReference type="PROSITE" id="PS51208">
    <property type="entry name" value="AUTOTRANSPORTER"/>
    <property type="match status" value="1"/>
</dbReference>